<dbReference type="SUPFAM" id="SSF53300">
    <property type="entry name" value="vWA-like"/>
    <property type="match status" value="1"/>
</dbReference>
<keyword evidence="1" id="KW-0472">Membrane</keyword>
<dbReference type="InterPro" id="IPR002035">
    <property type="entry name" value="VWF_A"/>
</dbReference>
<accession>A0A3B0ZQ94</accession>
<protein>
    <recommendedName>
        <fullName evidence="2">VWFA domain-containing protein</fullName>
    </recommendedName>
</protein>
<dbReference type="EMBL" id="UOFQ01000144">
    <property type="protein sequence ID" value="VAW89612.1"/>
    <property type="molecule type" value="Genomic_DNA"/>
</dbReference>
<feature type="transmembrane region" description="Helical" evidence="1">
    <location>
        <begin position="586"/>
        <end position="608"/>
    </location>
</feature>
<keyword evidence="1" id="KW-0812">Transmembrane</keyword>
<keyword evidence="1" id="KW-1133">Transmembrane helix</keyword>
<proteinExistence type="predicted"/>
<reference evidence="3" key="1">
    <citation type="submission" date="2018-06" db="EMBL/GenBank/DDBJ databases">
        <authorList>
            <person name="Zhirakovskaya E."/>
        </authorList>
    </citation>
    <scope>NUCLEOTIDE SEQUENCE</scope>
</reference>
<dbReference type="PROSITE" id="PS50234">
    <property type="entry name" value="VWFA"/>
    <property type="match status" value="1"/>
</dbReference>
<dbReference type="InterPro" id="IPR036465">
    <property type="entry name" value="vWFA_dom_sf"/>
</dbReference>
<gene>
    <name evidence="3" type="ORF">MNBD_GAMMA17-703</name>
</gene>
<name>A0A3B0ZQ94_9ZZZZ</name>
<dbReference type="SMART" id="SM00327">
    <property type="entry name" value="VWA"/>
    <property type="match status" value="1"/>
</dbReference>
<feature type="domain" description="VWFA" evidence="2">
    <location>
        <begin position="66"/>
        <end position="247"/>
    </location>
</feature>
<dbReference type="Gene3D" id="3.40.50.410">
    <property type="entry name" value="von Willebrand factor, type A domain"/>
    <property type="match status" value="1"/>
</dbReference>
<sequence length="629" mass="70858">MELNQLNITFKESNSYTDMIVNKNVSFTRCALKKNGLKIAVITAFLFFGWHTHVLANTKPATAAHDIRILIDVSGSMKWNDPDNLRIPALRLLANLLPSNAQAGVWTFGRHVNMLVPLAPVDKQWKRRATKAAGEIRSNGLFTNIEETLQKSTWDWKQDNPEIERTIILLTDGLVDIDKDANKNRISRDNIINNIVPRLARSGATVHTIALSGEADELLLQQLAASSNGWYEKAKDAEGLERIFFRMFEKTTQPDMLPLIENKVVVDSSINEMTLLIFSRNDAQPTMITPPKESVFGRNNPPQNVSWHHESRYNIITITNPASGTWYVDADTDPDNRAMVVTDLKLVTTSFPNNIYLDDEQYYFASLTNEGKVITRPAFHRFVDIKLQQTHKENQTRHKLKDNGDVADQKAKDGTYSINLSDVLTEGQHELITRVDGVTFKREKRHLINVYASPVITAIKPEKILDVEIETLFVIPRADMINPDSINMIAIISDSAGKIQHIVIPRSSHNEWKLPLGNFASDQQHSVTIEITGIRPNGRPVESRVGPILLGTQTQQAEAIRTLDANELTPVAEAEAEITSDNEVNWIAISIPFVIFNLLLGGGIFFGYRKWKTRPKSAQEKPWEALAHE</sequence>
<dbReference type="CDD" id="cd00198">
    <property type="entry name" value="vWFA"/>
    <property type="match status" value="1"/>
</dbReference>
<evidence type="ECO:0000259" key="2">
    <source>
        <dbReference type="PROSITE" id="PS50234"/>
    </source>
</evidence>
<evidence type="ECO:0000256" key="1">
    <source>
        <dbReference type="SAM" id="Phobius"/>
    </source>
</evidence>
<organism evidence="3">
    <name type="scientific">hydrothermal vent metagenome</name>
    <dbReference type="NCBI Taxonomy" id="652676"/>
    <lineage>
        <taxon>unclassified sequences</taxon>
        <taxon>metagenomes</taxon>
        <taxon>ecological metagenomes</taxon>
    </lineage>
</organism>
<dbReference type="Pfam" id="PF13768">
    <property type="entry name" value="VWA_3"/>
    <property type="match status" value="1"/>
</dbReference>
<evidence type="ECO:0000313" key="3">
    <source>
        <dbReference type="EMBL" id="VAW89612.1"/>
    </source>
</evidence>
<dbReference type="AlphaFoldDB" id="A0A3B0ZQ94"/>